<keyword evidence="4" id="KW-0378">Hydrolase</keyword>
<dbReference type="Proteomes" id="UP000027982">
    <property type="component" value="Chromosome"/>
</dbReference>
<dbReference type="eggNOG" id="COG1619">
    <property type="taxonomic scope" value="Bacteria"/>
</dbReference>
<dbReference type="AlphaFoldDB" id="A0A068NX13"/>
<dbReference type="SUPFAM" id="SSF52317">
    <property type="entry name" value="Class I glutamine amidotransferase-like"/>
    <property type="match status" value="1"/>
</dbReference>
<feature type="active site" description="Charge relay system" evidence="6">
    <location>
        <position position="272"/>
    </location>
</feature>
<dbReference type="GO" id="GO:0008236">
    <property type="term" value="F:serine-type peptidase activity"/>
    <property type="evidence" value="ECO:0007669"/>
    <property type="project" value="UniProtKB-KW"/>
</dbReference>
<protein>
    <submittedName>
        <fullName evidence="9">Muramoyltetrapeptide carboxypeptidase</fullName>
    </submittedName>
</protein>
<evidence type="ECO:0000313" key="10">
    <source>
        <dbReference type="Proteomes" id="UP000027982"/>
    </source>
</evidence>
<accession>A0A068NX13</accession>
<dbReference type="InterPro" id="IPR027461">
    <property type="entry name" value="Carboxypeptidase_A_C_sf"/>
</dbReference>
<dbReference type="RefSeq" id="WP_025225313.1">
    <property type="nucleotide sequence ID" value="NZ_CP007139.1"/>
</dbReference>
<keyword evidence="5" id="KW-0720">Serine protease</keyword>
<evidence type="ECO:0000256" key="6">
    <source>
        <dbReference type="PIRSR" id="PIRSR028757-1"/>
    </source>
</evidence>
<dbReference type="SUPFAM" id="SSF141986">
    <property type="entry name" value="LD-carboxypeptidase A C-terminal domain-like"/>
    <property type="match status" value="1"/>
</dbReference>
<dbReference type="HOGENOM" id="CLU_034346_3_1_0"/>
<dbReference type="GO" id="GO:0006508">
    <property type="term" value="P:proteolysis"/>
    <property type="evidence" value="ECO:0007669"/>
    <property type="project" value="UniProtKB-KW"/>
</dbReference>
<dbReference type="OrthoDB" id="9807329at2"/>
<dbReference type="Gene3D" id="3.40.50.10740">
    <property type="entry name" value="Class I glutamine amidotransferase-like"/>
    <property type="match status" value="1"/>
</dbReference>
<feature type="active site" description="Charge relay system" evidence="6">
    <location>
        <position position="202"/>
    </location>
</feature>
<dbReference type="InterPro" id="IPR003507">
    <property type="entry name" value="S66_fam"/>
</dbReference>
<sequence length="296" mass="31818">MLPRPIAPGATLGLVSPASPLPDGELEAGRAAVEAMGFRTKLMPHACDRHDSYAGTDSDRAADLHRAFDDPQVDGVLCTRGGYGCARLIPYLDLDRLAASDKPFIGFSDITTLHLALNRRGRVTLHGPMIYTFAKPRAEWVSTSFIEALAGRFKTPLEAPSGVTVRPGVARGELSGGCLTLLADSLGNRDAFVGRGKLVVLEDVGEQPHRVDAQLTHLLNAGAFDGVAGFVVGEFTETDEKRRDIDLDWRTIVRERLDPLGVPMIFNYPIGHIDAMLTLPLGHPATLDANAGALSY</sequence>
<keyword evidence="10" id="KW-1185">Reference proteome</keyword>
<dbReference type="Pfam" id="PF02016">
    <property type="entry name" value="Peptidase_S66"/>
    <property type="match status" value="1"/>
</dbReference>
<feature type="domain" description="LD-carboxypeptidase C-terminal" evidence="8">
    <location>
        <begin position="171"/>
        <end position="287"/>
    </location>
</feature>
<evidence type="ECO:0000259" key="7">
    <source>
        <dbReference type="Pfam" id="PF02016"/>
    </source>
</evidence>
<name>A0A068NX13_FIMGI</name>
<keyword evidence="2 9" id="KW-0121">Carboxypeptidase</keyword>
<dbReference type="STRING" id="661478.OP10G_2776"/>
<evidence type="ECO:0000256" key="4">
    <source>
        <dbReference type="ARBA" id="ARBA00022801"/>
    </source>
</evidence>
<dbReference type="InterPro" id="IPR027478">
    <property type="entry name" value="LdcA_N"/>
</dbReference>
<evidence type="ECO:0000313" key="9">
    <source>
        <dbReference type="EMBL" id="AIE86144.1"/>
    </source>
</evidence>
<comment type="similarity">
    <text evidence="1">Belongs to the peptidase S66 family.</text>
</comment>
<evidence type="ECO:0000256" key="5">
    <source>
        <dbReference type="ARBA" id="ARBA00022825"/>
    </source>
</evidence>
<dbReference type="InterPro" id="IPR029062">
    <property type="entry name" value="Class_I_gatase-like"/>
</dbReference>
<evidence type="ECO:0000256" key="1">
    <source>
        <dbReference type="ARBA" id="ARBA00010233"/>
    </source>
</evidence>
<feature type="active site" description="Nucleophile" evidence="6">
    <location>
        <position position="108"/>
    </location>
</feature>
<dbReference type="Pfam" id="PF17676">
    <property type="entry name" value="Peptidase_S66C"/>
    <property type="match status" value="1"/>
</dbReference>
<evidence type="ECO:0000259" key="8">
    <source>
        <dbReference type="Pfam" id="PF17676"/>
    </source>
</evidence>
<dbReference type="PANTHER" id="PTHR30237">
    <property type="entry name" value="MURAMOYLTETRAPEPTIDE CARBOXYPEPTIDASE"/>
    <property type="match status" value="1"/>
</dbReference>
<proteinExistence type="inferred from homology"/>
<dbReference type="CDD" id="cd07025">
    <property type="entry name" value="Peptidase_S66"/>
    <property type="match status" value="1"/>
</dbReference>
<dbReference type="InterPro" id="IPR040449">
    <property type="entry name" value="Peptidase_S66_N"/>
</dbReference>
<dbReference type="EMBL" id="CP007139">
    <property type="protein sequence ID" value="AIE86144.1"/>
    <property type="molecule type" value="Genomic_DNA"/>
</dbReference>
<feature type="domain" description="LD-carboxypeptidase N-terminal" evidence="7">
    <location>
        <begin position="13"/>
        <end position="127"/>
    </location>
</feature>
<gene>
    <name evidence="9" type="ORF">OP10G_2776</name>
</gene>
<evidence type="ECO:0000256" key="3">
    <source>
        <dbReference type="ARBA" id="ARBA00022670"/>
    </source>
</evidence>
<dbReference type="GO" id="GO:0004180">
    <property type="term" value="F:carboxypeptidase activity"/>
    <property type="evidence" value="ECO:0007669"/>
    <property type="project" value="UniProtKB-KW"/>
</dbReference>
<dbReference type="InterPro" id="IPR040921">
    <property type="entry name" value="Peptidase_S66C"/>
</dbReference>
<evidence type="ECO:0000256" key="2">
    <source>
        <dbReference type="ARBA" id="ARBA00022645"/>
    </source>
</evidence>
<organism evidence="9 10">
    <name type="scientific">Fimbriimonas ginsengisoli Gsoil 348</name>
    <dbReference type="NCBI Taxonomy" id="661478"/>
    <lineage>
        <taxon>Bacteria</taxon>
        <taxon>Bacillati</taxon>
        <taxon>Armatimonadota</taxon>
        <taxon>Fimbriimonadia</taxon>
        <taxon>Fimbriimonadales</taxon>
        <taxon>Fimbriimonadaceae</taxon>
        <taxon>Fimbriimonas</taxon>
    </lineage>
</organism>
<dbReference type="KEGG" id="fgi:OP10G_2776"/>
<dbReference type="PANTHER" id="PTHR30237:SF2">
    <property type="entry name" value="MUREIN TETRAPEPTIDE CARBOXYPEPTIDASE"/>
    <property type="match status" value="1"/>
</dbReference>
<reference evidence="9 10" key="1">
    <citation type="journal article" date="2014" name="PLoS ONE">
        <title>The first complete genome sequence of the class fimbriimonadia in the phylum armatimonadetes.</title>
        <authorList>
            <person name="Hu Z.Y."/>
            <person name="Wang Y.Z."/>
            <person name="Im W.T."/>
            <person name="Wang S.Y."/>
            <person name="Zhao G.P."/>
            <person name="Zheng H.J."/>
            <person name="Quan Z.X."/>
        </authorList>
    </citation>
    <scope>NUCLEOTIDE SEQUENCE [LARGE SCALE GENOMIC DNA]</scope>
    <source>
        <strain evidence="9">Gsoil 348</strain>
    </source>
</reference>
<dbReference type="PIRSF" id="PIRSF028757">
    <property type="entry name" value="LD-carboxypeptidase"/>
    <property type="match status" value="1"/>
</dbReference>
<keyword evidence="3" id="KW-0645">Protease</keyword>
<dbReference type="Gene3D" id="3.50.30.60">
    <property type="entry name" value="LD-carboxypeptidase A C-terminal domain-like"/>
    <property type="match status" value="1"/>
</dbReference>